<name>A0A7F5R2M1_AGRPL</name>
<accession>A0A7F5R2M1</accession>
<sequence>MQFKILCLVVCFLVVKVYGHTMIYKVNDKHNLEPDFVPVSSTVIPLPIYQVGYGINVAPSNRGSQRTYTKPEGPVTLLTVKSKNKKPLPVEKEKNDPHPSKQKELPNDTER</sequence>
<keyword evidence="3" id="KW-1185">Reference proteome</keyword>
<dbReference type="AlphaFoldDB" id="A0A7F5R2M1"/>
<evidence type="ECO:0000313" key="3">
    <source>
        <dbReference type="Proteomes" id="UP000192223"/>
    </source>
</evidence>
<dbReference type="KEGG" id="apln:108738844"/>
<dbReference type="InParanoid" id="A0A7F5R2M1"/>
<gene>
    <name evidence="4" type="primary">LOC108738844</name>
</gene>
<dbReference type="RefSeq" id="XP_025829279.1">
    <property type="nucleotide sequence ID" value="XM_025973494.1"/>
</dbReference>
<evidence type="ECO:0000256" key="1">
    <source>
        <dbReference type="SAM" id="MobiDB-lite"/>
    </source>
</evidence>
<proteinExistence type="predicted"/>
<feature type="compositionally biased region" description="Basic and acidic residues" evidence="1">
    <location>
        <begin position="88"/>
        <end position="111"/>
    </location>
</feature>
<feature type="signal peptide" evidence="2">
    <location>
        <begin position="1"/>
        <end position="19"/>
    </location>
</feature>
<dbReference type="OrthoDB" id="8195466at2759"/>
<reference evidence="4" key="1">
    <citation type="submission" date="2025-08" db="UniProtKB">
        <authorList>
            <consortium name="RefSeq"/>
        </authorList>
    </citation>
    <scope>IDENTIFICATION</scope>
    <source>
        <tissue evidence="4">Entire body</tissue>
    </source>
</reference>
<dbReference type="GeneID" id="108738844"/>
<evidence type="ECO:0000256" key="2">
    <source>
        <dbReference type="SAM" id="SignalP"/>
    </source>
</evidence>
<dbReference type="Proteomes" id="UP000192223">
    <property type="component" value="Unplaced"/>
</dbReference>
<protein>
    <submittedName>
        <fullName evidence="4">Uncharacterized protein LOC108738844</fullName>
    </submittedName>
</protein>
<keyword evidence="2" id="KW-0732">Signal</keyword>
<feature type="chain" id="PRO_5028845574" evidence="2">
    <location>
        <begin position="20"/>
        <end position="111"/>
    </location>
</feature>
<evidence type="ECO:0000313" key="4">
    <source>
        <dbReference type="RefSeq" id="XP_025829279.1"/>
    </source>
</evidence>
<feature type="region of interest" description="Disordered" evidence="1">
    <location>
        <begin position="60"/>
        <end position="111"/>
    </location>
</feature>
<organism evidence="3 4">
    <name type="scientific">Agrilus planipennis</name>
    <name type="common">Emerald ash borer</name>
    <name type="synonym">Agrilus marcopoli</name>
    <dbReference type="NCBI Taxonomy" id="224129"/>
    <lineage>
        <taxon>Eukaryota</taxon>
        <taxon>Metazoa</taxon>
        <taxon>Ecdysozoa</taxon>
        <taxon>Arthropoda</taxon>
        <taxon>Hexapoda</taxon>
        <taxon>Insecta</taxon>
        <taxon>Pterygota</taxon>
        <taxon>Neoptera</taxon>
        <taxon>Endopterygota</taxon>
        <taxon>Coleoptera</taxon>
        <taxon>Polyphaga</taxon>
        <taxon>Elateriformia</taxon>
        <taxon>Buprestoidea</taxon>
        <taxon>Buprestidae</taxon>
        <taxon>Agrilinae</taxon>
        <taxon>Agrilus</taxon>
    </lineage>
</organism>